<evidence type="ECO:0000313" key="2">
    <source>
        <dbReference type="Proteomes" id="UP001497644"/>
    </source>
</evidence>
<organism evidence="1 2">
    <name type="scientific">Lasius platythorax</name>
    <dbReference type="NCBI Taxonomy" id="488582"/>
    <lineage>
        <taxon>Eukaryota</taxon>
        <taxon>Metazoa</taxon>
        <taxon>Ecdysozoa</taxon>
        <taxon>Arthropoda</taxon>
        <taxon>Hexapoda</taxon>
        <taxon>Insecta</taxon>
        <taxon>Pterygota</taxon>
        <taxon>Neoptera</taxon>
        <taxon>Endopterygota</taxon>
        <taxon>Hymenoptera</taxon>
        <taxon>Apocrita</taxon>
        <taxon>Aculeata</taxon>
        <taxon>Formicoidea</taxon>
        <taxon>Formicidae</taxon>
        <taxon>Formicinae</taxon>
        <taxon>Lasius</taxon>
        <taxon>Lasius</taxon>
    </lineage>
</organism>
<keyword evidence="2" id="KW-1185">Reference proteome</keyword>
<evidence type="ECO:0000313" key="1">
    <source>
        <dbReference type="EMBL" id="CAL1678188.1"/>
    </source>
</evidence>
<sequence length="10" mass="1248">MMYFSNCQPQ</sequence>
<gene>
    <name evidence="1" type="ORF">LPLAT_LOCUS4070</name>
</gene>
<name>A0AAV2NE77_9HYME</name>
<proteinExistence type="predicted"/>
<protein>
    <submittedName>
        <fullName evidence="1">Uncharacterized protein</fullName>
    </submittedName>
</protein>
<dbReference type="EMBL" id="OZ034836">
    <property type="protein sequence ID" value="CAL1678188.1"/>
    <property type="molecule type" value="Genomic_DNA"/>
</dbReference>
<reference evidence="1" key="1">
    <citation type="submission" date="2024-04" db="EMBL/GenBank/DDBJ databases">
        <authorList>
            <consortium name="Molecular Ecology Group"/>
        </authorList>
    </citation>
    <scope>NUCLEOTIDE SEQUENCE</scope>
</reference>
<accession>A0AAV2NE77</accession>
<dbReference type="Proteomes" id="UP001497644">
    <property type="component" value="Chromosome 13"/>
</dbReference>